<dbReference type="Gene3D" id="3.80.10.10">
    <property type="entry name" value="Ribonuclease Inhibitor"/>
    <property type="match status" value="1"/>
</dbReference>
<keyword evidence="2" id="KW-0433">Leucine-rich repeat</keyword>
<evidence type="ECO:0000256" key="5">
    <source>
        <dbReference type="ARBA" id="ARBA00022737"/>
    </source>
</evidence>
<organism evidence="11 12">
    <name type="scientific">Prunus dulcis</name>
    <name type="common">Almond</name>
    <name type="synonym">Amygdalus dulcis</name>
    <dbReference type="NCBI Taxonomy" id="3755"/>
    <lineage>
        <taxon>Eukaryota</taxon>
        <taxon>Viridiplantae</taxon>
        <taxon>Streptophyta</taxon>
        <taxon>Embryophyta</taxon>
        <taxon>Tracheophyta</taxon>
        <taxon>Spermatophyta</taxon>
        <taxon>Magnoliopsida</taxon>
        <taxon>eudicotyledons</taxon>
        <taxon>Gunneridae</taxon>
        <taxon>Pentapetalae</taxon>
        <taxon>rosids</taxon>
        <taxon>fabids</taxon>
        <taxon>Rosales</taxon>
        <taxon>Rosaceae</taxon>
        <taxon>Amygdaloideae</taxon>
        <taxon>Amygdaleae</taxon>
        <taxon>Prunus</taxon>
    </lineage>
</organism>
<comment type="caution">
    <text evidence="11">The sequence shown here is derived from an EMBL/GenBank/DDBJ whole genome shotgun (WGS) entry which is preliminary data.</text>
</comment>
<evidence type="ECO:0000259" key="10">
    <source>
        <dbReference type="Pfam" id="PF08263"/>
    </source>
</evidence>
<keyword evidence="3" id="KW-0812">Transmembrane</keyword>
<evidence type="ECO:0000313" key="12">
    <source>
        <dbReference type="Proteomes" id="UP001054821"/>
    </source>
</evidence>
<evidence type="ECO:0000256" key="4">
    <source>
        <dbReference type="ARBA" id="ARBA00022729"/>
    </source>
</evidence>
<comment type="subcellular location">
    <subcellularLocation>
        <location evidence="1">Membrane</location>
        <topology evidence="1">Single-pass type I membrane protein</topology>
    </subcellularLocation>
</comment>
<keyword evidence="9" id="KW-0325">Glycoprotein</keyword>
<proteinExistence type="predicted"/>
<dbReference type="PANTHER" id="PTHR48061:SF12">
    <property type="entry name" value="DISEASE RESISTANCE LIKE PROTEIN"/>
    <property type="match status" value="1"/>
</dbReference>
<dbReference type="EMBL" id="JAJFAZ020000004">
    <property type="protein sequence ID" value="KAI5335759.1"/>
    <property type="molecule type" value="Genomic_DNA"/>
</dbReference>
<dbReference type="InterPro" id="IPR013210">
    <property type="entry name" value="LRR_N_plant-typ"/>
</dbReference>
<evidence type="ECO:0000256" key="6">
    <source>
        <dbReference type="ARBA" id="ARBA00022989"/>
    </source>
</evidence>
<protein>
    <recommendedName>
        <fullName evidence="10">Leucine-rich repeat-containing N-terminal plant-type domain-containing protein</fullName>
    </recommendedName>
</protein>
<evidence type="ECO:0000313" key="11">
    <source>
        <dbReference type="EMBL" id="KAI5335759.1"/>
    </source>
</evidence>
<evidence type="ECO:0000256" key="8">
    <source>
        <dbReference type="ARBA" id="ARBA00023170"/>
    </source>
</evidence>
<dbReference type="GO" id="GO:0016020">
    <property type="term" value="C:membrane"/>
    <property type="evidence" value="ECO:0007669"/>
    <property type="project" value="UniProtKB-SubCell"/>
</dbReference>
<name>A0AAD4W2K9_PRUDU</name>
<sequence length="217" mass="23622">MGHLCHPHDSSALLQFKNSFSIDTSSLEVELLTGTTLYSNSTISWQKGNDCCTWSGVTCEKMTGHVIGLNLGFGGLQGNIHSNSSLFSLGHLNWLDLSRNDFRGSPISSKFDGFVSMTHLDLSDSNFSGPIPSKISHLSNLVSLNLSQPSVTLDAPSLNRIVQNLTNLKELELSLIDMSSVVPDSFKNLSSSLTTLSLYSCNLQGKFPESIFHQPNL</sequence>
<dbReference type="InterPro" id="IPR001611">
    <property type="entry name" value="Leu-rich_rpt"/>
</dbReference>
<accession>A0AAD4W2K9</accession>
<gene>
    <name evidence="11" type="ORF">L3X38_025893</name>
</gene>
<keyword evidence="12" id="KW-1185">Reference proteome</keyword>
<evidence type="ECO:0000256" key="7">
    <source>
        <dbReference type="ARBA" id="ARBA00023136"/>
    </source>
</evidence>
<dbReference type="PANTHER" id="PTHR48061">
    <property type="entry name" value="LEUCINE-RICH REPEAT RECEPTOR PROTEIN KINASE EMS1-LIKE-RELATED"/>
    <property type="match status" value="1"/>
</dbReference>
<evidence type="ECO:0000256" key="9">
    <source>
        <dbReference type="ARBA" id="ARBA00023180"/>
    </source>
</evidence>
<keyword evidence="7" id="KW-0472">Membrane</keyword>
<keyword evidence="4" id="KW-0732">Signal</keyword>
<dbReference type="Pfam" id="PF08263">
    <property type="entry name" value="LRRNT_2"/>
    <property type="match status" value="1"/>
</dbReference>
<dbReference type="Pfam" id="PF00560">
    <property type="entry name" value="LRR_1"/>
    <property type="match status" value="2"/>
</dbReference>
<evidence type="ECO:0000256" key="3">
    <source>
        <dbReference type="ARBA" id="ARBA00022692"/>
    </source>
</evidence>
<dbReference type="Proteomes" id="UP001054821">
    <property type="component" value="Chromosome 4"/>
</dbReference>
<dbReference type="AlphaFoldDB" id="A0AAD4W2K9"/>
<reference evidence="11 12" key="1">
    <citation type="journal article" date="2022" name="G3 (Bethesda)">
        <title>Whole-genome sequence and methylome profiling of the almond [Prunus dulcis (Mill.) D.A. Webb] cultivar 'Nonpareil'.</title>
        <authorList>
            <person name="D'Amico-Willman K.M."/>
            <person name="Ouma W.Z."/>
            <person name="Meulia T."/>
            <person name="Sideli G.M."/>
            <person name="Gradziel T.M."/>
            <person name="Fresnedo-Ramirez J."/>
        </authorList>
    </citation>
    <scope>NUCLEOTIDE SEQUENCE [LARGE SCALE GENOMIC DNA]</scope>
    <source>
        <strain evidence="11">Clone GOH B32 T37-40</strain>
    </source>
</reference>
<dbReference type="InterPro" id="IPR046956">
    <property type="entry name" value="RLP23-like"/>
</dbReference>
<keyword evidence="8" id="KW-0675">Receptor</keyword>
<keyword evidence="6" id="KW-1133">Transmembrane helix</keyword>
<evidence type="ECO:0000256" key="1">
    <source>
        <dbReference type="ARBA" id="ARBA00004479"/>
    </source>
</evidence>
<dbReference type="InterPro" id="IPR032675">
    <property type="entry name" value="LRR_dom_sf"/>
</dbReference>
<feature type="domain" description="Leucine-rich repeat-containing N-terminal plant-type" evidence="10">
    <location>
        <begin position="6"/>
        <end position="59"/>
    </location>
</feature>
<evidence type="ECO:0000256" key="2">
    <source>
        <dbReference type="ARBA" id="ARBA00022614"/>
    </source>
</evidence>
<dbReference type="SUPFAM" id="SSF52058">
    <property type="entry name" value="L domain-like"/>
    <property type="match status" value="1"/>
</dbReference>
<keyword evidence="5" id="KW-0677">Repeat</keyword>